<proteinExistence type="predicted"/>
<gene>
    <name evidence="1" type="ordered locus">AM1_B0143</name>
</gene>
<geneLocation type="plasmid" evidence="1 2">
    <name>pREB2</name>
</geneLocation>
<dbReference type="AlphaFoldDB" id="A8ZM99"/>
<organism evidence="1 2">
    <name type="scientific">Acaryochloris marina (strain MBIC 11017)</name>
    <dbReference type="NCBI Taxonomy" id="329726"/>
    <lineage>
        <taxon>Bacteria</taxon>
        <taxon>Bacillati</taxon>
        <taxon>Cyanobacteriota</taxon>
        <taxon>Cyanophyceae</taxon>
        <taxon>Acaryochloridales</taxon>
        <taxon>Acaryochloridaceae</taxon>
        <taxon>Acaryochloris</taxon>
    </lineage>
</organism>
<accession>A8ZM99</accession>
<dbReference type="HOGENOM" id="CLU_3245618_0_0_3"/>
<dbReference type="EMBL" id="CP000839">
    <property type="protein sequence ID" value="ABW31868.1"/>
    <property type="molecule type" value="Genomic_DNA"/>
</dbReference>
<evidence type="ECO:0000313" key="2">
    <source>
        <dbReference type="Proteomes" id="UP000000268"/>
    </source>
</evidence>
<name>A8ZM99_ACAM1</name>
<sequence>MLAVLTTHLNQGLVNGELSLGKIAKSSGQIIGNGSSLCDCRI</sequence>
<keyword evidence="2" id="KW-1185">Reference proteome</keyword>
<dbReference type="KEGG" id="amr:AM1_B0143"/>
<keyword evidence="1" id="KW-0614">Plasmid</keyword>
<protein>
    <submittedName>
        <fullName evidence="1">Uncharacterized protein</fullName>
    </submittedName>
</protein>
<reference evidence="1 2" key="1">
    <citation type="journal article" date="2008" name="Proc. Natl. Acad. Sci. U.S.A.">
        <title>Niche adaptation and genome expansion in the chlorophyll d-producing cyanobacterium Acaryochloris marina.</title>
        <authorList>
            <person name="Swingley W.D."/>
            <person name="Chen M."/>
            <person name="Cheung P.C."/>
            <person name="Conrad A.L."/>
            <person name="Dejesa L.C."/>
            <person name="Hao J."/>
            <person name="Honchak B.M."/>
            <person name="Karbach L.E."/>
            <person name="Kurdoglu A."/>
            <person name="Lahiri S."/>
            <person name="Mastrian S.D."/>
            <person name="Miyashita H."/>
            <person name="Page L."/>
            <person name="Ramakrishna P."/>
            <person name="Satoh S."/>
            <person name="Sattley W.M."/>
            <person name="Shimada Y."/>
            <person name="Taylor H.L."/>
            <person name="Tomo T."/>
            <person name="Tsuchiya T."/>
            <person name="Wang Z.T."/>
            <person name="Raymond J."/>
            <person name="Mimuro M."/>
            <person name="Blankenship R.E."/>
            <person name="Touchman J.W."/>
        </authorList>
    </citation>
    <scope>NUCLEOTIDE SEQUENCE [LARGE SCALE GENOMIC DNA]</scope>
    <source>
        <strain evidence="2">MBIC 11017</strain>
        <plasmid evidence="2">Plasmid pREB2</plasmid>
    </source>
</reference>
<evidence type="ECO:0000313" key="1">
    <source>
        <dbReference type="EMBL" id="ABW31868.1"/>
    </source>
</evidence>
<dbReference type="Proteomes" id="UP000000268">
    <property type="component" value="Plasmid pREB2"/>
</dbReference>